<reference evidence="3" key="1">
    <citation type="submission" date="2022-01" db="EMBL/GenBank/DDBJ databases">
        <authorList>
            <person name="King R."/>
        </authorList>
    </citation>
    <scope>NUCLEOTIDE SEQUENCE</scope>
</reference>
<dbReference type="AlphaFoldDB" id="A0A9P0HNA5"/>
<keyword evidence="2" id="KW-1133">Transmembrane helix</keyword>
<dbReference type="Proteomes" id="UP001152798">
    <property type="component" value="Chromosome 6"/>
</dbReference>
<dbReference type="OrthoDB" id="1890790at2759"/>
<evidence type="ECO:0000313" key="3">
    <source>
        <dbReference type="EMBL" id="CAH1404732.1"/>
    </source>
</evidence>
<organism evidence="3 4">
    <name type="scientific">Nezara viridula</name>
    <name type="common">Southern green stink bug</name>
    <name type="synonym">Cimex viridulus</name>
    <dbReference type="NCBI Taxonomy" id="85310"/>
    <lineage>
        <taxon>Eukaryota</taxon>
        <taxon>Metazoa</taxon>
        <taxon>Ecdysozoa</taxon>
        <taxon>Arthropoda</taxon>
        <taxon>Hexapoda</taxon>
        <taxon>Insecta</taxon>
        <taxon>Pterygota</taxon>
        <taxon>Neoptera</taxon>
        <taxon>Paraneoptera</taxon>
        <taxon>Hemiptera</taxon>
        <taxon>Heteroptera</taxon>
        <taxon>Panheteroptera</taxon>
        <taxon>Pentatomomorpha</taxon>
        <taxon>Pentatomoidea</taxon>
        <taxon>Pentatomidae</taxon>
        <taxon>Pentatominae</taxon>
        <taxon>Nezara</taxon>
    </lineage>
</organism>
<evidence type="ECO:0000313" key="4">
    <source>
        <dbReference type="Proteomes" id="UP001152798"/>
    </source>
</evidence>
<evidence type="ECO:0000256" key="1">
    <source>
        <dbReference type="SAM" id="MobiDB-lite"/>
    </source>
</evidence>
<name>A0A9P0HNA5_NEZVI</name>
<dbReference type="EMBL" id="OV725082">
    <property type="protein sequence ID" value="CAH1404732.1"/>
    <property type="molecule type" value="Genomic_DNA"/>
</dbReference>
<feature type="transmembrane region" description="Helical" evidence="2">
    <location>
        <begin position="120"/>
        <end position="141"/>
    </location>
</feature>
<gene>
    <name evidence="3" type="ORF">NEZAVI_LOCUS13088</name>
</gene>
<protein>
    <submittedName>
        <fullName evidence="3">Uncharacterized protein</fullName>
    </submittedName>
</protein>
<evidence type="ECO:0000256" key="2">
    <source>
        <dbReference type="SAM" id="Phobius"/>
    </source>
</evidence>
<feature type="compositionally biased region" description="Basic and acidic residues" evidence="1">
    <location>
        <begin position="170"/>
        <end position="182"/>
    </location>
</feature>
<keyword evidence="4" id="KW-1185">Reference proteome</keyword>
<sequence>MPLWKQVANHCFFDFQADSLDGILNSSFQVLEDTTESSQNNLRSQVEGFMLWALDGNSSSVRWRQVFYQHVVRHDKQETLYSKTLVNGWATPLLPPNRTENCEEVECEEPTGFFTNTINIILVSGVAVLLTGIFATSISILSNGLISDDDTIRSVETAREGFGRRTKSSSPRDSEHRQEVLKHSLTFEPNP</sequence>
<keyword evidence="2" id="KW-0472">Membrane</keyword>
<feature type="region of interest" description="Disordered" evidence="1">
    <location>
        <begin position="158"/>
        <end position="191"/>
    </location>
</feature>
<accession>A0A9P0HNA5</accession>
<proteinExistence type="predicted"/>
<keyword evidence="2" id="KW-0812">Transmembrane</keyword>